<comment type="caution">
    <text evidence="2">The sequence shown here is derived from an EMBL/GenBank/DDBJ whole genome shotgun (WGS) entry which is preliminary data.</text>
</comment>
<organism evidence="2 3">
    <name type="scientific">Kipferlia bialata</name>
    <dbReference type="NCBI Taxonomy" id="797122"/>
    <lineage>
        <taxon>Eukaryota</taxon>
        <taxon>Metamonada</taxon>
        <taxon>Carpediemonas-like organisms</taxon>
        <taxon>Kipferlia</taxon>
    </lineage>
</organism>
<keyword evidence="3" id="KW-1185">Reference proteome</keyword>
<dbReference type="EMBL" id="BDIP01003218">
    <property type="protein sequence ID" value="GIQ87418.1"/>
    <property type="molecule type" value="Genomic_DNA"/>
</dbReference>
<name>A0A9K3GLI9_9EUKA</name>
<dbReference type="Proteomes" id="UP000265618">
    <property type="component" value="Unassembled WGS sequence"/>
</dbReference>
<evidence type="ECO:0000313" key="2">
    <source>
        <dbReference type="EMBL" id="GIQ87418.1"/>
    </source>
</evidence>
<evidence type="ECO:0000256" key="1">
    <source>
        <dbReference type="SAM" id="MobiDB-lite"/>
    </source>
</evidence>
<accession>A0A9K3GLI9</accession>
<dbReference type="AlphaFoldDB" id="A0A9K3GLI9"/>
<reference evidence="2 3" key="1">
    <citation type="journal article" date="2018" name="PLoS ONE">
        <title>The draft genome of Kipferlia bialata reveals reductive genome evolution in fornicate parasites.</title>
        <authorList>
            <person name="Tanifuji G."/>
            <person name="Takabayashi S."/>
            <person name="Kume K."/>
            <person name="Takagi M."/>
            <person name="Nakayama T."/>
            <person name="Kamikawa R."/>
            <person name="Inagaki Y."/>
            <person name="Hashimoto T."/>
        </authorList>
    </citation>
    <scope>NUCLEOTIDE SEQUENCE [LARGE SCALE GENOMIC DNA]</scope>
    <source>
        <strain evidence="2">NY0173</strain>
    </source>
</reference>
<evidence type="ECO:0000313" key="3">
    <source>
        <dbReference type="Proteomes" id="UP000265618"/>
    </source>
</evidence>
<protein>
    <submittedName>
        <fullName evidence="2">Uncharacterized protein</fullName>
    </submittedName>
</protein>
<proteinExistence type="predicted"/>
<feature type="compositionally biased region" description="Acidic residues" evidence="1">
    <location>
        <begin position="116"/>
        <end position="125"/>
    </location>
</feature>
<sequence>EYCMADPVSPWAMDRDTFQKEYGPTSTRPLPFMVAKPTFHTEVKEAVRPLLERLRRCSNPLQPGREKDVVHQKVQMLKRQATERLKQEERQIRSEIRHAKLLGREPNIPRPPNPDIDCESESDNM</sequence>
<feature type="non-terminal residue" evidence="2">
    <location>
        <position position="1"/>
    </location>
</feature>
<gene>
    <name evidence="2" type="ORF">KIPB_009453</name>
</gene>
<feature type="region of interest" description="Disordered" evidence="1">
    <location>
        <begin position="96"/>
        <end position="125"/>
    </location>
</feature>